<proteinExistence type="predicted"/>
<dbReference type="OrthoDB" id="193314at2"/>
<dbReference type="NCBIfam" id="TIGR01533">
    <property type="entry name" value="lipo_e_P4"/>
    <property type="match status" value="1"/>
</dbReference>
<dbReference type="InterPro" id="IPR036412">
    <property type="entry name" value="HAD-like_sf"/>
</dbReference>
<dbReference type="Pfam" id="PF03767">
    <property type="entry name" value="Acid_phosphat_B"/>
    <property type="match status" value="1"/>
</dbReference>
<evidence type="ECO:0000256" key="1">
    <source>
        <dbReference type="ARBA" id="ARBA00022729"/>
    </source>
</evidence>
<dbReference type="AlphaFoldDB" id="A0A329YC86"/>
<evidence type="ECO:0000313" key="4">
    <source>
        <dbReference type="Proteomes" id="UP000251205"/>
    </source>
</evidence>
<protein>
    <submittedName>
        <fullName evidence="3">5'-nucleotidase, lipoprotein e(P4) family</fullName>
    </submittedName>
</protein>
<dbReference type="Proteomes" id="UP000251205">
    <property type="component" value="Unassembled WGS sequence"/>
</dbReference>
<keyword evidence="1 2" id="KW-0732">Signal</keyword>
<dbReference type="SUPFAM" id="SSF56784">
    <property type="entry name" value="HAD-like"/>
    <property type="match status" value="1"/>
</dbReference>
<evidence type="ECO:0000256" key="2">
    <source>
        <dbReference type="SAM" id="SignalP"/>
    </source>
</evidence>
<dbReference type="SFLD" id="SFLDS00003">
    <property type="entry name" value="Haloacid_Dehalogenase"/>
    <property type="match status" value="1"/>
</dbReference>
<keyword evidence="3" id="KW-0449">Lipoprotein</keyword>
<dbReference type="InterPro" id="IPR005519">
    <property type="entry name" value="Acid_phosphat_B-like"/>
</dbReference>
<dbReference type="SFLD" id="SFLDG01125">
    <property type="entry name" value="C1.1:_Acid_Phosphatase_Like"/>
    <property type="match status" value="1"/>
</dbReference>
<dbReference type="EMBL" id="QMKK01000025">
    <property type="protein sequence ID" value="RAX41859.1"/>
    <property type="molecule type" value="Genomic_DNA"/>
</dbReference>
<dbReference type="InterPro" id="IPR023214">
    <property type="entry name" value="HAD_sf"/>
</dbReference>
<organism evidence="3 4">
    <name type="scientific">Rhizobium tropici</name>
    <dbReference type="NCBI Taxonomy" id="398"/>
    <lineage>
        <taxon>Bacteria</taxon>
        <taxon>Pseudomonadati</taxon>
        <taxon>Pseudomonadota</taxon>
        <taxon>Alphaproteobacteria</taxon>
        <taxon>Hyphomicrobiales</taxon>
        <taxon>Rhizobiaceae</taxon>
        <taxon>Rhizobium/Agrobacterium group</taxon>
        <taxon>Rhizobium</taxon>
    </lineage>
</organism>
<dbReference type="PANTHER" id="PTHR31284">
    <property type="entry name" value="ACID PHOSPHATASE-LIKE PROTEIN"/>
    <property type="match status" value="1"/>
</dbReference>
<feature type="chain" id="PRO_5016442755" evidence="2">
    <location>
        <begin position="26"/>
        <end position="286"/>
    </location>
</feature>
<reference evidence="3 4" key="1">
    <citation type="submission" date="2018-06" db="EMBL/GenBank/DDBJ databases">
        <title>Whole Genome Sequence of an efficient microsymbiont, Rhizobium tropici.</title>
        <authorList>
            <person name="Srinivasan R."/>
            <person name="Singh H.V."/>
            <person name="Srivastava R."/>
            <person name="Kumari B."/>
            <person name="Radhakrishna A."/>
        </authorList>
    </citation>
    <scope>NUCLEOTIDE SEQUENCE [LARGE SCALE GENOMIC DNA]</scope>
    <source>
        <strain evidence="3 4">IGFRI Rhizo-19</strain>
    </source>
</reference>
<dbReference type="PANTHER" id="PTHR31284:SF10">
    <property type="entry name" value="ACID PHOSPHATASE-LIKE PROTEIN"/>
    <property type="match status" value="1"/>
</dbReference>
<comment type="caution">
    <text evidence="3">The sequence shown here is derived from an EMBL/GenBank/DDBJ whole genome shotgun (WGS) entry which is preliminary data.</text>
</comment>
<sequence length="286" mass="31696">MRNGYFGRRTLITAIGLASALPALAADLPAPSPDDNLNAVLWDQTSVEAQANALGAYALGRIRLDEALADKNWTAAPVEQTGNFQDFPPAIILDVDDTVLNTSPYQARNVTAGTSFKPETWTQYVNAQQDKPIPGAVEFTQYAASKGVKVFYVTNRTADEEGPTVEEMKRFGFPMGDNVDTFLSAKEQPDWGSAKGTRRAFIAKNYRILLMFGDNFGDFTDDYKGTVEERQKAFEANKAHFGHDWIAIANPTYGSFESAPYKGDYKLAPEEQRRMKQDALKPWDGK</sequence>
<dbReference type="PIRSF" id="PIRSF019271">
    <property type="entry name" value="Acid_Ptase_C"/>
    <property type="match status" value="1"/>
</dbReference>
<dbReference type="GO" id="GO:0009279">
    <property type="term" value="C:cell outer membrane"/>
    <property type="evidence" value="ECO:0007669"/>
    <property type="project" value="InterPro"/>
</dbReference>
<evidence type="ECO:0000313" key="3">
    <source>
        <dbReference type="EMBL" id="RAX41859.1"/>
    </source>
</evidence>
<accession>A0A329YC86</accession>
<feature type="signal peptide" evidence="2">
    <location>
        <begin position="1"/>
        <end position="25"/>
    </location>
</feature>
<gene>
    <name evidence="3" type="ORF">DQ393_09680</name>
</gene>
<name>A0A329YC86_RHITR</name>
<dbReference type="Gene3D" id="3.40.50.1000">
    <property type="entry name" value="HAD superfamily/HAD-like"/>
    <property type="match status" value="1"/>
</dbReference>
<dbReference type="RefSeq" id="WP_112341530.1">
    <property type="nucleotide sequence ID" value="NZ_QMKK01000025.1"/>
</dbReference>
<dbReference type="InterPro" id="IPR006423">
    <property type="entry name" value="Lipo_e_P4"/>
</dbReference>